<dbReference type="EMBL" id="JAHMHR010000006">
    <property type="protein sequence ID" value="KAK1690390.1"/>
    <property type="molecule type" value="Genomic_DNA"/>
</dbReference>
<dbReference type="GeneID" id="85458508"/>
<feature type="compositionally biased region" description="Basic residues" evidence="1">
    <location>
        <begin position="1"/>
        <end position="11"/>
    </location>
</feature>
<reference evidence="2" key="1">
    <citation type="submission" date="2021-06" db="EMBL/GenBank/DDBJ databases">
        <title>Comparative genomics, transcriptomics and evolutionary studies reveal genomic signatures of adaptation to plant cell wall in hemibiotrophic fungi.</title>
        <authorList>
            <consortium name="DOE Joint Genome Institute"/>
            <person name="Baroncelli R."/>
            <person name="Diaz J.F."/>
            <person name="Benocci T."/>
            <person name="Peng M."/>
            <person name="Battaglia E."/>
            <person name="Haridas S."/>
            <person name="Andreopoulos W."/>
            <person name="Labutti K."/>
            <person name="Pangilinan J."/>
            <person name="Floch G.L."/>
            <person name="Makela M.R."/>
            <person name="Henrissat B."/>
            <person name="Grigoriev I.V."/>
            <person name="Crouch J.A."/>
            <person name="De Vries R.P."/>
            <person name="Sukno S.A."/>
            <person name="Thon M.R."/>
        </authorList>
    </citation>
    <scope>NUCLEOTIDE SEQUENCE</scope>
    <source>
        <strain evidence="2">CBS 193.32</strain>
    </source>
</reference>
<feature type="compositionally biased region" description="Polar residues" evidence="1">
    <location>
        <begin position="35"/>
        <end position="46"/>
    </location>
</feature>
<accession>A0AAJ0AU59</accession>
<comment type="caution">
    <text evidence="2">The sequence shown here is derived from an EMBL/GenBank/DDBJ whole genome shotgun (WGS) entry which is preliminary data.</text>
</comment>
<sequence length="151" mass="16789">MTTVKHSRNSKRAQGDIRGNSQEVCGNVGKESGRNRVSLSSATSGPQRGRRSGFTILPCLLSGSWAGCLTHDVYLMVEAMARWHGWEWEHGAANTCRSGTEATPHHRRRSTPDPTNDSFDNGTPKGQRRSQVQRRDARSVPRYDILASRNN</sequence>
<organism evidence="2 3">
    <name type="scientific">Colletotrichum godetiae</name>
    <dbReference type="NCBI Taxonomy" id="1209918"/>
    <lineage>
        <taxon>Eukaryota</taxon>
        <taxon>Fungi</taxon>
        <taxon>Dikarya</taxon>
        <taxon>Ascomycota</taxon>
        <taxon>Pezizomycotina</taxon>
        <taxon>Sordariomycetes</taxon>
        <taxon>Hypocreomycetidae</taxon>
        <taxon>Glomerellales</taxon>
        <taxon>Glomerellaceae</taxon>
        <taxon>Colletotrichum</taxon>
        <taxon>Colletotrichum acutatum species complex</taxon>
    </lineage>
</organism>
<feature type="compositionally biased region" description="Polar residues" evidence="1">
    <location>
        <begin position="112"/>
        <end position="121"/>
    </location>
</feature>
<protein>
    <submittedName>
        <fullName evidence="2">Uncharacterized protein</fullName>
    </submittedName>
</protein>
<dbReference type="Proteomes" id="UP001224890">
    <property type="component" value="Unassembled WGS sequence"/>
</dbReference>
<evidence type="ECO:0000256" key="1">
    <source>
        <dbReference type="SAM" id="MobiDB-lite"/>
    </source>
</evidence>
<keyword evidence="3" id="KW-1185">Reference proteome</keyword>
<evidence type="ECO:0000313" key="3">
    <source>
        <dbReference type="Proteomes" id="UP001224890"/>
    </source>
</evidence>
<dbReference type="AlphaFoldDB" id="A0AAJ0AU59"/>
<feature type="region of interest" description="Disordered" evidence="1">
    <location>
        <begin position="1"/>
        <end position="53"/>
    </location>
</feature>
<evidence type="ECO:0000313" key="2">
    <source>
        <dbReference type="EMBL" id="KAK1690390.1"/>
    </source>
</evidence>
<dbReference type="RefSeq" id="XP_060434085.1">
    <property type="nucleotide sequence ID" value="XM_060573982.1"/>
</dbReference>
<feature type="region of interest" description="Disordered" evidence="1">
    <location>
        <begin position="97"/>
        <end position="151"/>
    </location>
</feature>
<name>A0AAJ0AU59_9PEZI</name>
<gene>
    <name evidence="2" type="ORF">BDP55DRAFT_650526</name>
</gene>
<proteinExistence type="predicted"/>